<protein>
    <submittedName>
        <fullName evidence="2">Uncharacterized protein</fullName>
    </submittedName>
</protein>
<dbReference type="EMBL" id="PQWO01000006">
    <property type="protein sequence ID" value="PZD73272.1"/>
    <property type="molecule type" value="Genomic_DNA"/>
</dbReference>
<keyword evidence="1" id="KW-0812">Transmembrane</keyword>
<name>A0A2W1JR01_9CYAN</name>
<keyword evidence="1" id="KW-0472">Membrane</keyword>
<sequence length="250" mass="26269">MNKNRLTQRLIATAGMTLIGLASFGLVSKAGAVGITGGSYTLDNHPDGSASSPFYGLRLDGLLSGKSKDIYTFNFTEGGASVALDYDDTSNTINISGTAYGGLDQGDSYSAPELFSINFTYRNVQQVAGDDDLWVDGSQAGSSTGTITRQTSGDVYNLADFSGANAYSFRLGDGDNNQGHRGHQGISGWGWLNHAPADQDPSLSPHLYSSDWLFTAQSKPAAVPESPLTAGALALLVGGFIALKRKQRIA</sequence>
<organism evidence="2 3">
    <name type="scientific">Acaryochloris thomasi RCC1774</name>
    <dbReference type="NCBI Taxonomy" id="1764569"/>
    <lineage>
        <taxon>Bacteria</taxon>
        <taxon>Bacillati</taxon>
        <taxon>Cyanobacteriota</taxon>
        <taxon>Cyanophyceae</taxon>
        <taxon>Acaryochloridales</taxon>
        <taxon>Acaryochloridaceae</taxon>
        <taxon>Acaryochloris</taxon>
        <taxon>Acaryochloris thomasi</taxon>
    </lineage>
</organism>
<comment type="caution">
    <text evidence="2">The sequence shown here is derived from an EMBL/GenBank/DDBJ whole genome shotgun (WGS) entry which is preliminary data.</text>
</comment>
<dbReference type="OrthoDB" id="582989at2"/>
<reference evidence="2 3" key="1">
    <citation type="journal article" date="2018" name="Sci. Rep.">
        <title>A novel species of the marine cyanobacterium Acaryochloris with a unique pigment content and lifestyle.</title>
        <authorList>
            <person name="Partensky F."/>
            <person name="Six C."/>
            <person name="Ratin M."/>
            <person name="Garczarek L."/>
            <person name="Vaulot D."/>
            <person name="Probert I."/>
            <person name="Calteau A."/>
            <person name="Gourvil P."/>
            <person name="Marie D."/>
            <person name="Grebert T."/>
            <person name="Bouchier C."/>
            <person name="Le Panse S."/>
            <person name="Gachenot M."/>
            <person name="Rodriguez F."/>
            <person name="Garrido J.L."/>
        </authorList>
    </citation>
    <scope>NUCLEOTIDE SEQUENCE [LARGE SCALE GENOMIC DNA]</scope>
    <source>
        <strain evidence="2 3">RCC1774</strain>
    </source>
</reference>
<dbReference type="RefSeq" id="WP_110986238.1">
    <property type="nucleotide sequence ID" value="NZ_CAWNWM010000006.1"/>
</dbReference>
<dbReference type="AlphaFoldDB" id="A0A2W1JR01"/>
<evidence type="ECO:0000256" key="1">
    <source>
        <dbReference type="SAM" id="Phobius"/>
    </source>
</evidence>
<dbReference type="Proteomes" id="UP000248857">
    <property type="component" value="Unassembled WGS sequence"/>
</dbReference>
<evidence type="ECO:0000313" key="3">
    <source>
        <dbReference type="Proteomes" id="UP000248857"/>
    </source>
</evidence>
<feature type="transmembrane region" description="Helical" evidence="1">
    <location>
        <begin position="226"/>
        <end position="243"/>
    </location>
</feature>
<keyword evidence="1" id="KW-1133">Transmembrane helix</keyword>
<accession>A0A2W1JR01</accession>
<evidence type="ECO:0000313" key="2">
    <source>
        <dbReference type="EMBL" id="PZD73272.1"/>
    </source>
</evidence>
<proteinExistence type="predicted"/>
<gene>
    <name evidence="2" type="ORF">C1752_02278</name>
</gene>
<keyword evidence="3" id="KW-1185">Reference proteome</keyword>